<dbReference type="GO" id="GO:0003677">
    <property type="term" value="F:DNA binding"/>
    <property type="evidence" value="ECO:0007669"/>
    <property type="project" value="InterPro"/>
</dbReference>
<feature type="compositionally biased region" description="Polar residues" evidence="3">
    <location>
        <begin position="38"/>
        <end position="50"/>
    </location>
</feature>
<name>A0A423VRK1_9PEZI</name>
<evidence type="ECO:0000256" key="3">
    <source>
        <dbReference type="SAM" id="MobiDB-lite"/>
    </source>
</evidence>
<gene>
    <name evidence="5" type="ORF">VPNG_08849</name>
</gene>
<sequence length="673" mass="73943">MRSRFVDGAELVTIPLVVFILLLRRVEDRGRATALQDLGNQLSPSSNRDATSPAGLKAAPESSEARGIPSETNPGYLGFTSFSSVYRETQNSLSLVEGPSTGTPSGSPLITGPGNIDSPDANNKTVVLSPQILENCLAVLRRIPPNDTALPLFRKHVTVNSGWVPLATGRIIESFLSVFARQLRSRKSKDLEDLAQVFSENTARPWCEEEPDPNVWLSSFTGHNMRWESLGILFTSWSLASNVNGGFQPDLRKPETLGSKSMARVYQSAAEGCIELCRQAAPAPNSLLHHLAYTVAIIESLLSGDAAPAFWRLHGQQLAMVTYIGMHATQHDASYVPTVASEARRRLASQSFVVDKVAACFNGRPPLLSRKYMLTPLPLDLRDEVLFSDTETISRAVAALDEKGWNTDGKVYPTTILRARRMLASVTDEVMEVSLGDPASTSIEALLALRQREIDAFAGLPKALMYSPEDIRDPRVEGCILYTKILIRLEHLQNIFCIGRLLVQWGYDNHAELLQVGSNMVSATLMLWTHRDRLIGLHGDFEWLVMAFAAPAGGILCNELLRPSQQHSSPVEGVTRSSIIQQLSLLNSFLQWVSPHAPNGDLCTSCKTIIQRVLDHALNPPPQGASNAAADNAFDFNLDLSSDINAINGYFNFDLLDTYEWLRPEMLSNQNAG</sequence>
<reference evidence="5 6" key="1">
    <citation type="submission" date="2015-09" db="EMBL/GenBank/DDBJ databases">
        <title>Host preference determinants of Valsa canker pathogens revealed by comparative genomics.</title>
        <authorList>
            <person name="Yin Z."/>
            <person name="Huang L."/>
        </authorList>
    </citation>
    <scope>NUCLEOTIDE SEQUENCE [LARGE SCALE GENOMIC DNA]</scope>
    <source>
        <strain evidence="5 6">SXYLt</strain>
    </source>
</reference>
<keyword evidence="2" id="KW-0539">Nucleus</keyword>
<evidence type="ECO:0000313" key="5">
    <source>
        <dbReference type="EMBL" id="ROV93688.1"/>
    </source>
</evidence>
<dbReference type="Pfam" id="PF04082">
    <property type="entry name" value="Fungal_trans"/>
    <property type="match status" value="1"/>
</dbReference>
<feature type="domain" description="Xylanolytic transcriptional activator regulatory" evidence="4">
    <location>
        <begin position="305"/>
        <end position="384"/>
    </location>
</feature>
<evidence type="ECO:0000259" key="4">
    <source>
        <dbReference type="Pfam" id="PF04082"/>
    </source>
</evidence>
<proteinExistence type="predicted"/>
<organism evidence="5 6">
    <name type="scientific">Cytospora leucostoma</name>
    <dbReference type="NCBI Taxonomy" id="1230097"/>
    <lineage>
        <taxon>Eukaryota</taxon>
        <taxon>Fungi</taxon>
        <taxon>Dikarya</taxon>
        <taxon>Ascomycota</taxon>
        <taxon>Pezizomycotina</taxon>
        <taxon>Sordariomycetes</taxon>
        <taxon>Sordariomycetidae</taxon>
        <taxon>Diaporthales</taxon>
        <taxon>Cytosporaceae</taxon>
        <taxon>Cytospora</taxon>
    </lineage>
</organism>
<dbReference type="PANTHER" id="PTHR31001">
    <property type="entry name" value="UNCHARACTERIZED TRANSCRIPTIONAL REGULATORY PROTEIN"/>
    <property type="match status" value="1"/>
</dbReference>
<dbReference type="PANTHER" id="PTHR31001:SF40">
    <property type="entry name" value="ZN(II)2CYS6 TRANSCRIPTION FACTOR (EUROFUNG)"/>
    <property type="match status" value="1"/>
</dbReference>
<dbReference type="GO" id="GO:0005634">
    <property type="term" value="C:nucleus"/>
    <property type="evidence" value="ECO:0007669"/>
    <property type="project" value="UniProtKB-SubCell"/>
</dbReference>
<evidence type="ECO:0000256" key="1">
    <source>
        <dbReference type="ARBA" id="ARBA00004123"/>
    </source>
</evidence>
<dbReference type="GO" id="GO:0008270">
    <property type="term" value="F:zinc ion binding"/>
    <property type="evidence" value="ECO:0007669"/>
    <property type="project" value="InterPro"/>
</dbReference>
<dbReference type="OrthoDB" id="6612291at2759"/>
<accession>A0A423VRK1</accession>
<comment type="caution">
    <text evidence="5">The sequence shown here is derived from an EMBL/GenBank/DDBJ whole genome shotgun (WGS) entry which is preliminary data.</text>
</comment>
<dbReference type="InterPro" id="IPR007219">
    <property type="entry name" value="XnlR_reg_dom"/>
</dbReference>
<evidence type="ECO:0000313" key="6">
    <source>
        <dbReference type="Proteomes" id="UP000285146"/>
    </source>
</evidence>
<feature type="region of interest" description="Disordered" evidence="3">
    <location>
        <begin position="93"/>
        <end position="118"/>
    </location>
</feature>
<feature type="region of interest" description="Disordered" evidence="3">
    <location>
        <begin position="37"/>
        <end position="72"/>
    </location>
</feature>
<comment type="subcellular location">
    <subcellularLocation>
        <location evidence="1">Nucleus</location>
    </subcellularLocation>
</comment>
<dbReference type="Proteomes" id="UP000285146">
    <property type="component" value="Unassembled WGS sequence"/>
</dbReference>
<keyword evidence="6" id="KW-1185">Reference proteome</keyword>
<feature type="compositionally biased region" description="Polar residues" evidence="3">
    <location>
        <begin position="93"/>
        <end position="108"/>
    </location>
</feature>
<dbReference type="InParanoid" id="A0A423VRK1"/>
<dbReference type="GO" id="GO:0006351">
    <property type="term" value="P:DNA-templated transcription"/>
    <property type="evidence" value="ECO:0007669"/>
    <property type="project" value="InterPro"/>
</dbReference>
<dbReference type="InterPro" id="IPR050613">
    <property type="entry name" value="Sec_Metabolite_Reg"/>
</dbReference>
<dbReference type="CDD" id="cd12148">
    <property type="entry name" value="fungal_TF_MHR"/>
    <property type="match status" value="1"/>
</dbReference>
<dbReference type="AlphaFoldDB" id="A0A423VRK1"/>
<evidence type="ECO:0000256" key="2">
    <source>
        <dbReference type="ARBA" id="ARBA00023242"/>
    </source>
</evidence>
<protein>
    <recommendedName>
        <fullName evidence="4">Xylanolytic transcriptional activator regulatory domain-containing protein</fullName>
    </recommendedName>
</protein>
<dbReference type="EMBL" id="LKEB01000079">
    <property type="protein sequence ID" value="ROV93688.1"/>
    <property type="molecule type" value="Genomic_DNA"/>
</dbReference>